<dbReference type="EMBL" id="PXXO01000019">
    <property type="protein sequence ID" value="PSJ03624.1"/>
    <property type="molecule type" value="Genomic_DNA"/>
</dbReference>
<keyword evidence="3" id="KW-1185">Reference proteome</keyword>
<protein>
    <submittedName>
        <fullName evidence="2">Histidine phosphatase family protein</fullName>
    </submittedName>
</protein>
<evidence type="ECO:0000313" key="3">
    <source>
        <dbReference type="Proteomes" id="UP000243002"/>
    </source>
</evidence>
<dbReference type="AlphaFoldDB" id="A0A2P7MQX6"/>
<dbReference type="Gene3D" id="3.40.50.1240">
    <property type="entry name" value="Phosphoglycerate mutase-like"/>
    <property type="match status" value="1"/>
</dbReference>
<comment type="caution">
    <text evidence="2">The sequence shown here is derived from an EMBL/GenBank/DDBJ whole genome shotgun (WGS) entry which is preliminary data.</text>
</comment>
<dbReference type="Proteomes" id="UP000243002">
    <property type="component" value="Unassembled WGS sequence"/>
</dbReference>
<feature type="binding site" evidence="1">
    <location>
        <begin position="29"/>
        <end position="30"/>
    </location>
    <ligand>
        <name>substrate</name>
    </ligand>
</feature>
<dbReference type="InterPro" id="IPR050275">
    <property type="entry name" value="PGM_Phosphatase"/>
</dbReference>
<gene>
    <name evidence="2" type="ORF">C7K55_12430</name>
</gene>
<sequence length="206" mass="22316">MAQLNTPPQLELWLLRHGMTSWARDGRHTGLTDLPLLPEGEAQALGLAPGLASQRFAAVLVSPLQRARRTAELAGLGEGAQICPDLQEWNYGRYEGITTAEIRAQVPDWTVWSHGCPDGESCLEVEQRCQRVIAFAQSLVAFQSELGAVALVAHGHILRSLAGTWLGLGAAGGALFNLNTATLSVLGHERERRTVVRWNAQITTPP</sequence>
<reference evidence="2 3" key="1">
    <citation type="journal article" date="2018" name="Environ. Microbiol.">
        <title>Ecological and genomic features of two widespread freshwater picocyanobacteria.</title>
        <authorList>
            <person name="Cabello-Yeves P.J."/>
            <person name="Picazo A."/>
            <person name="Camacho A."/>
            <person name="Callieri C."/>
            <person name="Rosselli R."/>
            <person name="Roda-Garcia J.J."/>
            <person name="Coutinho F.H."/>
            <person name="Rodriguez-Valera F."/>
        </authorList>
    </citation>
    <scope>NUCLEOTIDE SEQUENCE [LARGE SCALE GENOMIC DNA]</scope>
    <source>
        <strain evidence="2 3">Tous</strain>
    </source>
</reference>
<feature type="binding site" evidence="1">
    <location>
        <position position="66"/>
    </location>
    <ligand>
        <name>substrate</name>
    </ligand>
</feature>
<accession>A0A2P7MQX6</accession>
<dbReference type="PANTHER" id="PTHR48100">
    <property type="entry name" value="BROAD-SPECIFICITY PHOSPHATASE YOR283W-RELATED"/>
    <property type="match status" value="1"/>
</dbReference>
<dbReference type="Pfam" id="PF00300">
    <property type="entry name" value="His_Phos_1"/>
    <property type="match status" value="1"/>
</dbReference>
<name>A0A2P7MQX6_9CYAN</name>
<organism evidence="2 3">
    <name type="scientific">Cyanobium usitatum str. Tous</name>
    <dbReference type="NCBI Taxonomy" id="2116684"/>
    <lineage>
        <taxon>Bacteria</taxon>
        <taxon>Bacillati</taxon>
        <taxon>Cyanobacteriota</taxon>
        <taxon>Cyanophyceae</taxon>
        <taxon>Synechococcales</taxon>
        <taxon>Prochlorococcaceae</taxon>
        <taxon>Cyanobium</taxon>
    </lineage>
</organism>
<dbReference type="InterPro" id="IPR029033">
    <property type="entry name" value="His_PPase_superfam"/>
</dbReference>
<dbReference type="OrthoDB" id="9782128at2"/>
<dbReference type="InterPro" id="IPR013078">
    <property type="entry name" value="His_Pase_superF_clade-1"/>
</dbReference>
<dbReference type="SMART" id="SM00855">
    <property type="entry name" value="PGAM"/>
    <property type="match status" value="1"/>
</dbReference>
<dbReference type="GO" id="GO:0070297">
    <property type="term" value="P:regulation of phosphorelay signal transduction system"/>
    <property type="evidence" value="ECO:0007669"/>
    <property type="project" value="TreeGrafter"/>
</dbReference>
<dbReference type="RefSeq" id="WP_106633047.1">
    <property type="nucleotide sequence ID" value="NZ_PXXO01000019.1"/>
</dbReference>
<evidence type="ECO:0000313" key="2">
    <source>
        <dbReference type="EMBL" id="PSJ03624.1"/>
    </source>
</evidence>
<dbReference type="GO" id="GO:0101006">
    <property type="term" value="F:protein histidine phosphatase activity"/>
    <property type="evidence" value="ECO:0007669"/>
    <property type="project" value="TreeGrafter"/>
</dbReference>
<dbReference type="SUPFAM" id="SSF53254">
    <property type="entry name" value="Phosphoglycerate mutase-like"/>
    <property type="match status" value="1"/>
</dbReference>
<dbReference type="CDD" id="cd07067">
    <property type="entry name" value="HP_PGM_like"/>
    <property type="match status" value="1"/>
</dbReference>
<dbReference type="PANTHER" id="PTHR48100:SF15">
    <property type="entry name" value="SEDOHEPTULOSE 1,7-BISPHOSPHATASE"/>
    <property type="match status" value="1"/>
</dbReference>
<evidence type="ECO:0000256" key="1">
    <source>
        <dbReference type="PIRSR" id="PIRSR613078-2"/>
    </source>
</evidence>
<proteinExistence type="predicted"/>